<comment type="caution">
    <text evidence="2">The sequence shown here is derived from an EMBL/GenBank/DDBJ whole genome shotgun (WGS) entry which is preliminary data.</text>
</comment>
<gene>
    <name evidence="2" type="ORF">AVEN_164671_1</name>
</gene>
<keyword evidence="1" id="KW-0812">Transmembrane</keyword>
<keyword evidence="3" id="KW-1185">Reference proteome</keyword>
<feature type="transmembrane region" description="Helical" evidence="1">
    <location>
        <begin position="37"/>
        <end position="55"/>
    </location>
</feature>
<protein>
    <submittedName>
        <fullName evidence="2">Uncharacterized protein</fullName>
    </submittedName>
</protein>
<keyword evidence="1" id="KW-1133">Transmembrane helix</keyword>
<name>A0A4Y2XAE5_ARAVE</name>
<dbReference type="Proteomes" id="UP000499080">
    <property type="component" value="Unassembled WGS sequence"/>
</dbReference>
<dbReference type="EMBL" id="BGPR01073349">
    <property type="protein sequence ID" value="GBO45944.1"/>
    <property type="molecule type" value="Genomic_DNA"/>
</dbReference>
<evidence type="ECO:0000313" key="3">
    <source>
        <dbReference type="Proteomes" id="UP000499080"/>
    </source>
</evidence>
<accession>A0A4Y2XAE5</accession>
<evidence type="ECO:0000313" key="2">
    <source>
        <dbReference type="EMBL" id="GBO45944.1"/>
    </source>
</evidence>
<organism evidence="2 3">
    <name type="scientific">Araneus ventricosus</name>
    <name type="common">Orbweaver spider</name>
    <name type="synonym">Epeira ventricosa</name>
    <dbReference type="NCBI Taxonomy" id="182803"/>
    <lineage>
        <taxon>Eukaryota</taxon>
        <taxon>Metazoa</taxon>
        <taxon>Ecdysozoa</taxon>
        <taxon>Arthropoda</taxon>
        <taxon>Chelicerata</taxon>
        <taxon>Arachnida</taxon>
        <taxon>Araneae</taxon>
        <taxon>Araneomorphae</taxon>
        <taxon>Entelegynae</taxon>
        <taxon>Araneoidea</taxon>
        <taxon>Araneidae</taxon>
        <taxon>Araneus</taxon>
    </lineage>
</organism>
<keyword evidence="1" id="KW-0472">Membrane</keyword>
<reference evidence="2 3" key="1">
    <citation type="journal article" date="2019" name="Sci. Rep.">
        <title>Orb-weaving spider Araneus ventricosus genome elucidates the spidroin gene catalogue.</title>
        <authorList>
            <person name="Kono N."/>
            <person name="Nakamura H."/>
            <person name="Ohtoshi R."/>
            <person name="Moran D.A.P."/>
            <person name="Shinohara A."/>
            <person name="Yoshida Y."/>
            <person name="Fujiwara M."/>
            <person name="Mori M."/>
            <person name="Tomita M."/>
            <person name="Arakawa K."/>
        </authorList>
    </citation>
    <scope>NUCLEOTIDE SEQUENCE [LARGE SCALE GENOMIC DNA]</scope>
</reference>
<proteinExistence type="predicted"/>
<dbReference type="AlphaFoldDB" id="A0A4Y2XAE5"/>
<evidence type="ECO:0000256" key="1">
    <source>
        <dbReference type="SAM" id="Phobius"/>
    </source>
</evidence>
<sequence>MIYQEHEKKHFADLWSPEQHKFNNNSRFHPRPYLKEWFLVLCYLISTSIAIYSPGGQSSAPPIATLELSYQCRFTVHSINDFQGSFDSDIENERLKSHLS</sequence>